<dbReference type="InterPro" id="IPR011990">
    <property type="entry name" value="TPR-like_helical_dom_sf"/>
</dbReference>
<dbReference type="EnsemblMetazoa" id="PHUM212310-RA">
    <property type="protein sequence ID" value="PHUM212310-PA"/>
    <property type="gene ID" value="PHUM212310"/>
</dbReference>
<reference evidence="3" key="3">
    <citation type="submission" date="2020-05" db="UniProtKB">
        <authorList>
            <consortium name="EnsemblMetazoa"/>
        </authorList>
    </citation>
    <scope>IDENTIFICATION</scope>
    <source>
        <strain evidence="3">USDA</strain>
    </source>
</reference>
<dbReference type="InParanoid" id="E0VHJ8"/>
<dbReference type="EMBL" id="DS235171">
    <property type="protein sequence ID" value="EEB12884.1"/>
    <property type="molecule type" value="Genomic_DNA"/>
</dbReference>
<protein>
    <submittedName>
        <fullName evidence="2 3">Uncharacterized protein</fullName>
    </submittedName>
</protein>
<accession>E0VHJ8</accession>
<dbReference type="RefSeq" id="XP_002425622.1">
    <property type="nucleotide sequence ID" value="XM_002425577.1"/>
</dbReference>
<dbReference type="CTD" id="8237427"/>
<evidence type="ECO:0000313" key="3">
    <source>
        <dbReference type="EnsemblMetazoa" id="PHUM212310-PA"/>
    </source>
</evidence>
<dbReference type="OrthoDB" id="6605071at2759"/>
<dbReference type="SMART" id="SM00028">
    <property type="entry name" value="TPR"/>
    <property type="match status" value="1"/>
</dbReference>
<dbReference type="AlphaFoldDB" id="E0VHJ8"/>
<feature type="repeat" description="TPR" evidence="1">
    <location>
        <begin position="250"/>
        <end position="283"/>
    </location>
</feature>
<dbReference type="Proteomes" id="UP000009046">
    <property type="component" value="Unassembled WGS sequence"/>
</dbReference>
<reference evidence="2" key="1">
    <citation type="submission" date="2007-04" db="EMBL/GenBank/DDBJ databases">
        <title>Annotation of Pediculus humanus corporis strain USDA.</title>
        <authorList>
            <person name="Kirkness E."/>
            <person name="Hannick L."/>
            <person name="Hass B."/>
            <person name="Bruggner R."/>
            <person name="Lawson D."/>
            <person name="Bidwell S."/>
            <person name="Joardar V."/>
            <person name="Caler E."/>
            <person name="Walenz B."/>
            <person name="Inman J."/>
            <person name="Schobel S."/>
            <person name="Galinsky K."/>
            <person name="Amedeo P."/>
            <person name="Strausberg R."/>
        </authorList>
    </citation>
    <scope>NUCLEOTIDE SEQUENCE</scope>
    <source>
        <strain evidence="2">USDA</strain>
    </source>
</reference>
<reference evidence="2" key="2">
    <citation type="submission" date="2007-04" db="EMBL/GenBank/DDBJ databases">
        <title>The genome of the human body louse.</title>
        <authorList>
            <consortium name="The Human Body Louse Genome Consortium"/>
            <person name="Kirkness E."/>
            <person name="Walenz B."/>
            <person name="Hass B."/>
            <person name="Bruggner R."/>
            <person name="Strausberg R."/>
        </authorList>
    </citation>
    <scope>NUCLEOTIDE SEQUENCE</scope>
    <source>
        <strain evidence="2">USDA</strain>
    </source>
</reference>
<dbReference type="GeneID" id="8237427"/>
<dbReference type="InterPro" id="IPR019734">
    <property type="entry name" value="TPR_rpt"/>
</dbReference>
<dbReference type="KEGG" id="phu:Phum_PHUM212310"/>
<dbReference type="Gene3D" id="1.25.40.10">
    <property type="entry name" value="Tetratricopeptide repeat domain"/>
    <property type="match status" value="2"/>
</dbReference>
<keyword evidence="1" id="KW-0802">TPR repeat</keyword>
<dbReference type="PROSITE" id="PS50005">
    <property type="entry name" value="TPR"/>
    <property type="match status" value="1"/>
</dbReference>
<evidence type="ECO:0000256" key="1">
    <source>
        <dbReference type="PROSITE-ProRule" id="PRU00339"/>
    </source>
</evidence>
<proteinExistence type="predicted"/>
<dbReference type="HOGENOM" id="CLU_437017_0_0_1"/>
<name>E0VHJ8_PEDHC</name>
<dbReference type="VEuPathDB" id="VectorBase:PHUM212310"/>
<gene>
    <name evidence="3" type="primary">8237427</name>
    <name evidence="2" type="ORF">Phum_PHUM212310</name>
</gene>
<dbReference type="EMBL" id="AAZO01002446">
    <property type="status" value="NOT_ANNOTATED_CDS"/>
    <property type="molecule type" value="Genomic_DNA"/>
</dbReference>
<organism>
    <name type="scientific">Pediculus humanus subsp. corporis</name>
    <name type="common">Body louse</name>
    <dbReference type="NCBI Taxonomy" id="121224"/>
    <lineage>
        <taxon>Eukaryota</taxon>
        <taxon>Metazoa</taxon>
        <taxon>Ecdysozoa</taxon>
        <taxon>Arthropoda</taxon>
        <taxon>Hexapoda</taxon>
        <taxon>Insecta</taxon>
        <taxon>Pterygota</taxon>
        <taxon>Neoptera</taxon>
        <taxon>Paraneoptera</taxon>
        <taxon>Psocodea</taxon>
        <taxon>Troctomorpha</taxon>
        <taxon>Phthiraptera</taxon>
        <taxon>Anoplura</taxon>
        <taxon>Pediculidae</taxon>
        <taxon>Pediculus</taxon>
    </lineage>
</organism>
<keyword evidence="4" id="KW-1185">Reference proteome</keyword>
<dbReference type="SUPFAM" id="SSF48452">
    <property type="entry name" value="TPR-like"/>
    <property type="match status" value="1"/>
</dbReference>
<evidence type="ECO:0000313" key="4">
    <source>
        <dbReference type="Proteomes" id="UP000009046"/>
    </source>
</evidence>
<evidence type="ECO:0000313" key="2">
    <source>
        <dbReference type="EMBL" id="EEB12884.1"/>
    </source>
</evidence>
<sequence length="626" mass="72607">MDEILERYNKGKFQKCLELIKLIPPDENLLNNFIIQNCSLVCESMVSVLENDSSKQLEMEKKLNNFCENVTSVGNLSEMIPIELKLISVFNFCWWILFQSNFDTEEVDDEEQLNMINQKLCQIIGINHQNAGHLKITEKIFENKIKLLSLAEKDNPKTILLFGLHKITSTNFDMENSIVEYLQILNSTIYFLLGDYKECLNSIIKNQFTNLTILNDYLGALSSYKLNKKNICSNYLSKINMNFLPDNLKLKFLILKGQLNCDMNNHKEALKFFNEALKIHPKNPLIHFHIGSQWGQMGIYDLMIMLNDEKEKNKNANFQDFILNWLHVNDEVSEVESVYALAVSYESAEAFEKVLEYSFVLPEYILKKRLIEIPGKITILHEASITNLLAGDLSKAEEFANKAIDLYYPEEFPSILKQNQSLLDKDVDWLKRIIEIELLECDVIVEERSNEYKYSEDMLFFLPENVIALIIMSEIQKIQNSDEYVETLKKIFHCFSAILSKLTTKTKNMIESEKIISILIKALTSKICLSIAEVLILKNNNLNVDKMFKRGISCNKGDKDVLYTYCKYLIKVGNKKEAAKLWQTFRNEKSIISSLESLQSLSLRYILTSKISTLELEELERELQIN</sequence>